<dbReference type="InterPro" id="IPR011010">
    <property type="entry name" value="DNA_brk_join_enz"/>
</dbReference>
<dbReference type="GO" id="GO:0003677">
    <property type="term" value="F:DNA binding"/>
    <property type="evidence" value="ECO:0007669"/>
    <property type="project" value="InterPro"/>
</dbReference>
<dbReference type="PROSITE" id="PS51898">
    <property type="entry name" value="TYR_RECOMBINASE"/>
    <property type="match status" value="1"/>
</dbReference>
<keyword evidence="1" id="KW-0233">DNA recombination</keyword>
<evidence type="ECO:0000313" key="4">
    <source>
        <dbReference type="Proteomes" id="UP000441586"/>
    </source>
</evidence>
<dbReference type="InterPro" id="IPR002104">
    <property type="entry name" value="Integrase_catalytic"/>
</dbReference>
<organism evidence="3 4">
    <name type="scientific">Parasedimentitalea maritima</name>
    <dbReference type="NCBI Taxonomy" id="2578117"/>
    <lineage>
        <taxon>Bacteria</taxon>
        <taxon>Pseudomonadati</taxon>
        <taxon>Pseudomonadota</taxon>
        <taxon>Alphaproteobacteria</taxon>
        <taxon>Rhodobacterales</taxon>
        <taxon>Paracoccaceae</taxon>
        <taxon>Parasedimentitalea</taxon>
    </lineage>
</organism>
<evidence type="ECO:0000259" key="2">
    <source>
        <dbReference type="PROSITE" id="PS51898"/>
    </source>
</evidence>
<protein>
    <recommendedName>
        <fullName evidence="2">Tyr recombinase domain-containing protein</fullName>
    </recommendedName>
</protein>
<dbReference type="GO" id="GO:0015074">
    <property type="term" value="P:DNA integration"/>
    <property type="evidence" value="ECO:0007669"/>
    <property type="project" value="InterPro"/>
</dbReference>
<dbReference type="GO" id="GO:0006310">
    <property type="term" value="P:DNA recombination"/>
    <property type="evidence" value="ECO:0007669"/>
    <property type="project" value="UniProtKB-KW"/>
</dbReference>
<dbReference type="CDD" id="cd00397">
    <property type="entry name" value="DNA_BRE_C"/>
    <property type="match status" value="1"/>
</dbReference>
<evidence type="ECO:0000313" key="3">
    <source>
        <dbReference type="EMBL" id="KAE9625513.1"/>
    </source>
</evidence>
<dbReference type="Gene3D" id="1.10.443.10">
    <property type="entry name" value="Intergrase catalytic core"/>
    <property type="match status" value="1"/>
</dbReference>
<proteinExistence type="predicted"/>
<dbReference type="RefSeq" id="WP_158981641.1">
    <property type="nucleotide sequence ID" value="NZ_WSFO01000019.1"/>
</dbReference>
<reference evidence="3 4" key="1">
    <citation type="submission" date="2019-12" db="EMBL/GenBank/DDBJ databases">
        <authorList>
            <person name="Zhang Y.-J."/>
        </authorList>
    </citation>
    <scope>NUCLEOTIDE SEQUENCE [LARGE SCALE GENOMIC DNA]</scope>
    <source>
        <strain evidence="3 4">H18S-6</strain>
    </source>
</reference>
<accession>A0A6A4RAC8</accession>
<dbReference type="EMBL" id="WSFO01000019">
    <property type="protein sequence ID" value="KAE9625513.1"/>
    <property type="molecule type" value="Genomic_DNA"/>
</dbReference>
<comment type="caution">
    <text evidence="3">The sequence shown here is derived from an EMBL/GenBank/DDBJ whole genome shotgun (WGS) entry which is preliminary data.</text>
</comment>
<sequence length="359" mass="40018">MAINVTMKHIDKRSGGKIRFRRRFPADVIRAGGQKFFQKGFKGATDMARLNEYHSHMAEYDMMVANARARISGVDERPPAIKWEAEQQDAVRMRAEVTASTSLSDDEARDLLYSGLKAQGADELTLRALSHPQAEPPIATVQDANDLYRQAKVKTRKSSVRFATTCRRLAVVLGPLDKFALVDLRRVNGRNFLEYLQTLKTVTGGPLMPKTIEREFTISAAMVAHGIVELDLEGKASNPFTKQDLPKDDVRAVEKVNPIPDALVPLVQAKRDKLKNNPQVAAIWYLLAATGARKFEIVGLMVDDINLDHDIPHIRIRPNELRGLKAGVSNREVPLLGDALARMRRLMADVQGPAVFPRV</sequence>
<dbReference type="InterPro" id="IPR013762">
    <property type="entry name" value="Integrase-like_cat_sf"/>
</dbReference>
<dbReference type="SUPFAM" id="SSF56349">
    <property type="entry name" value="DNA breaking-rejoining enzymes"/>
    <property type="match status" value="1"/>
</dbReference>
<gene>
    <name evidence="3" type="ORF">GP644_22065</name>
</gene>
<evidence type="ECO:0000256" key="1">
    <source>
        <dbReference type="ARBA" id="ARBA00023172"/>
    </source>
</evidence>
<feature type="domain" description="Tyr recombinase" evidence="2">
    <location>
        <begin position="258"/>
        <end position="359"/>
    </location>
</feature>
<dbReference type="AlphaFoldDB" id="A0A6A4RAC8"/>
<dbReference type="Proteomes" id="UP000441586">
    <property type="component" value="Unassembled WGS sequence"/>
</dbReference>
<name>A0A6A4RAC8_9RHOB</name>